<protein>
    <recommendedName>
        <fullName evidence="4">F-box domain-containing protein</fullName>
    </recommendedName>
</protein>
<dbReference type="STRING" id="278938.A0A4Z1JDM5"/>
<dbReference type="EMBL" id="PQXM01000541">
    <property type="protein sequence ID" value="TGO71678.1"/>
    <property type="molecule type" value="Genomic_DNA"/>
</dbReference>
<evidence type="ECO:0000256" key="1">
    <source>
        <dbReference type="ARBA" id="ARBA00004906"/>
    </source>
</evidence>
<dbReference type="PROSITE" id="PS50181">
    <property type="entry name" value="FBOX"/>
    <property type="match status" value="1"/>
</dbReference>
<dbReference type="PANTHER" id="PTHR10706:SF130">
    <property type="entry name" value="F-BOX ONLY PROTEIN 31"/>
    <property type="match status" value="1"/>
</dbReference>
<evidence type="ECO:0000313" key="6">
    <source>
        <dbReference type="Proteomes" id="UP000297229"/>
    </source>
</evidence>
<sequence>MENEKYLHGRLDPGIESTLQLVEAVESPDMSNFFSSQEAPSSESSQSKNAAFPGIGSPNDTQLKLTHLPVEILRQVSSYLSPCDLIKLGTSCKILYEITETDSLWRRLVQENVPGVKLNSPFPCESFKELYQSHDPHWFLTKNKLWFGDSDYYGQLMISKYNPETGSIGLYRLLTQRPSPQFFTWKDDMSVVIHGFDPRTHLATSPQQLDLHSYSHRSLTDMGHAERRLKGEVPLIMANRGNSTRECPSRFLLSKLLVGNQPNRPQANKWPPPKIPAKVRAGRPTIFDNSCTATWGRPENRSQINEKSFRIRGWMEMNGLVQIGDQIQTYSTLDFELYTPTEDKPYRGIFVGDYSGHGCEYLLLDQRDGLQKQDEPNISKSRVESHEAWEARKGQARTPTGSLCAIKLTGDPNIPRGEITWVADDISDKGLVRYGEKDWPGARIVRSRGQIANQGYKNRIVFHSPAIVEGFLLTVDSKIHRNGTDNDISRRVGTALGTLRTYLFLS</sequence>
<dbReference type="UniPathway" id="UPA00143"/>
<evidence type="ECO:0000256" key="3">
    <source>
        <dbReference type="SAM" id="MobiDB-lite"/>
    </source>
</evidence>
<feature type="compositionally biased region" description="Basic and acidic residues" evidence="3">
    <location>
        <begin position="373"/>
        <end position="393"/>
    </location>
</feature>
<dbReference type="Pfam" id="PF12014">
    <property type="entry name" value="Cyclin_D1_bind"/>
    <property type="match status" value="1"/>
</dbReference>
<dbReference type="PANTHER" id="PTHR10706">
    <property type="entry name" value="F-BOX FAMILY PROTEIN"/>
    <property type="match status" value="1"/>
</dbReference>
<feature type="region of interest" description="Disordered" evidence="3">
    <location>
        <begin position="32"/>
        <end position="56"/>
    </location>
</feature>
<organism evidence="5 6">
    <name type="scientific">Botrytis elliptica</name>
    <dbReference type="NCBI Taxonomy" id="278938"/>
    <lineage>
        <taxon>Eukaryota</taxon>
        <taxon>Fungi</taxon>
        <taxon>Dikarya</taxon>
        <taxon>Ascomycota</taxon>
        <taxon>Pezizomycotina</taxon>
        <taxon>Leotiomycetes</taxon>
        <taxon>Helotiales</taxon>
        <taxon>Sclerotiniaceae</taxon>
        <taxon>Botrytis</taxon>
    </lineage>
</organism>
<proteinExistence type="predicted"/>
<feature type="domain" description="F-box" evidence="4">
    <location>
        <begin position="62"/>
        <end position="108"/>
    </location>
</feature>
<reference evidence="5 6" key="1">
    <citation type="submission" date="2017-12" db="EMBL/GenBank/DDBJ databases">
        <title>Comparative genomics of Botrytis spp.</title>
        <authorList>
            <person name="Valero-Jimenez C.A."/>
            <person name="Tapia P."/>
            <person name="Veloso J."/>
            <person name="Silva-Moreno E."/>
            <person name="Staats M."/>
            <person name="Valdes J.H."/>
            <person name="Van Kan J.A.L."/>
        </authorList>
    </citation>
    <scope>NUCLEOTIDE SEQUENCE [LARGE SCALE GENOMIC DNA]</scope>
    <source>
        <strain evidence="5 6">Be9601</strain>
    </source>
</reference>
<feature type="region of interest" description="Disordered" evidence="3">
    <location>
        <begin position="373"/>
        <end position="394"/>
    </location>
</feature>
<dbReference type="GO" id="GO:0016567">
    <property type="term" value="P:protein ubiquitination"/>
    <property type="evidence" value="ECO:0007669"/>
    <property type="project" value="UniProtKB-UniPathway"/>
</dbReference>
<dbReference type="Pfam" id="PF12937">
    <property type="entry name" value="F-box-like"/>
    <property type="match status" value="1"/>
</dbReference>
<keyword evidence="6" id="KW-1185">Reference proteome</keyword>
<dbReference type="InterPro" id="IPR045048">
    <property type="entry name" value="FBXO31/39"/>
</dbReference>
<dbReference type="Gene3D" id="1.20.1280.50">
    <property type="match status" value="1"/>
</dbReference>
<gene>
    <name evidence="5" type="ORF">BELL_0543g00050</name>
</gene>
<evidence type="ECO:0000313" key="5">
    <source>
        <dbReference type="EMBL" id="TGO71678.1"/>
    </source>
</evidence>
<dbReference type="InterPro" id="IPR036047">
    <property type="entry name" value="F-box-like_dom_sf"/>
</dbReference>
<dbReference type="InterPro" id="IPR001810">
    <property type="entry name" value="F-box_dom"/>
</dbReference>
<comment type="caution">
    <text evidence="5">The sequence shown here is derived from an EMBL/GenBank/DDBJ whole genome shotgun (WGS) entry which is preliminary data.</text>
</comment>
<comment type="pathway">
    <text evidence="1">Protein modification; protein ubiquitination.</text>
</comment>
<keyword evidence="2" id="KW-0833">Ubl conjugation pathway</keyword>
<dbReference type="SUPFAM" id="SSF81383">
    <property type="entry name" value="F-box domain"/>
    <property type="match status" value="1"/>
</dbReference>
<feature type="compositionally biased region" description="Low complexity" evidence="3">
    <location>
        <begin position="35"/>
        <end position="47"/>
    </location>
</feature>
<evidence type="ECO:0000259" key="4">
    <source>
        <dbReference type="PROSITE" id="PS50181"/>
    </source>
</evidence>
<dbReference type="AlphaFoldDB" id="A0A4Z1JDM5"/>
<evidence type="ECO:0000256" key="2">
    <source>
        <dbReference type="ARBA" id="ARBA00022786"/>
    </source>
</evidence>
<dbReference type="Proteomes" id="UP000297229">
    <property type="component" value="Unassembled WGS sequence"/>
</dbReference>
<name>A0A4Z1JDM5_9HELO</name>
<accession>A0A4Z1JDM5</accession>